<protein>
    <submittedName>
        <fullName evidence="1">Uncharacterized protein</fullName>
    </submittedName>
</protein>
<dbReference type="AlphaFoldDB" id="A0A3S9SHK0"/>
<dbReference type="Proteomes" id="UP000282435">
    <property type="component" value="Chromosome"/>
</dbReference>
<dbReference type="EMBL" id="CP034670">
    <property type="protein sequence ID" value="AZR58993.1"/>
    <property type="molecule type" value="Genomic_DNA"/>
</dbReference>
<dbReference type="RefSeq" id="WP_126982581.1">
    <property type="nucleotide sequence ID" value="NZ_CP034670.1"/>
</dbReference>
<organism evidence="1 2">
    <name type="scientific">Eikenella corrodens</name>
    <dbReference type="NCBI Taxonomy" id="539"/>
    <lineage>
        <taxon>Bacteria</taxon>
        <taxon>Pseudomonadati</taxon>
        <taxon>Pseudomonadota</taxon>
        <taxon>Betaproteobacteria</taxon>
        <taxon>Neisseriales</taxon>
        <taxon>Neisseriaceae</taxon>
        <taxon>Eikenella</taxon>
    </lineage>
</organism>
<evidence type="ECO:0000313" key="1">
    <source>
        <dbReference type="EMBL" id="AZR58993.1"/>
    </source>
</evidence>
<gene>
    <name evidence="1" type="ORF">ELB75_02445</name>
</gene>
<reference evidence="1 2" key="1">
    <citation type="submission" date="2018-12" db="EMBL/GenBank/DDBJ databases">
        <title>Genome sequencing of Eikenella corrodens KCOM 3110 (= JS217).</title>
        <authorList>
            <person name="Koo J.-K."/>
            <person name="Park S.-N."/>
            <person name="Lim Y.K."/>
        </authorList>
    </citation>
    <scope>NUCLEOTIDE SEQUENCE [LARGE SCALE GENOMIC DNA]</scope>
    <source>
        <strain evidence="1 2">KCOM 3110</strain>
    </source>
</reference>
<dbReference type="OrthoDB" id="9905197at2"/>
<sequence>MQNNIPAQLIAAVAIPENHHQDLDAVSCRWQPLGFYTDREAAHQACLTFIAALPPEQAAEAGYSIMQPGSPLFDRLLARLPQTSR</sequence>
<accession>A0A3S9SHK0</accession>
<name>A0A3S9SHK0_EIKCO</name>
<proteinExistence type="predicted"/>
<evidence type="ECO:0000313" key="2">
    <source>
        <dbReference type="Proteomes" id="UP000282435"/>
    </source>
</evidence>